<comment type="similarity">
    <text evidence="1 4">Belongs to the glycosyl hydrolase 30 family.</text>
</comment>
<evidence type="ECO:0000256" key="1">
    <source>
        <dbReference type="ARBA" id="ARBA00005382"/>
    </source>
</evidence>
<dbReference type="SUPFAM" id="SSF51445">
    <property type="entry name" value="(Trans)glycosidases"/>
    <property type="match status" value="1"/>
</dbReference>
<keyword evidence="9" id="KW-1185">Reference proteome</keyword>
<keyword evidence="5" id="KW-0812">Transmembrane</keyword>
<dbReference type="AlphaFoldDB" id="A0A7C8GQT2"/>
<dbReference type="Gene3D" id="3.20.20.80">
    <property type="entry name" value="Glycosidases"/>
    <property type="match status" value="1"/>
</dbReference>
<dbReference type="Pfam" id="PF02055">
    <property type="entry name" value="Glyco_hydro_30"/>
    <property type="match status" value="1"/>
</dbReference>
<proteinExistence type="inferred from homology"/>
<dbReference type="RefSeq" id="WP_153406741.1">
    <property type="nucleotide sequence ID" value="NZ_ML762451.1"/>
</dbReference>
<dbReference type="InterPro" id="IPR033453">
    <property type="entry name" value="Glyco_hydro_30_TIM-barrel"/>
</dbReference>
<dbReference type="Proteomes" id="UP000480246">
    <property type="component" value="Unassembled WGS sequence"/>
</dbReference>
<dbReference type="OrthoDB" id="9806701at2"/>
<accession>A0A7C8GQT2</accession>
<dbReference type="GO" id="GO:0006680">
    <property type="term" value="P:glucosylceramide catabolic process"/>
    <property type="evidence" value="ECO:0007669"/>
    <property type="project" value="TreeGrafter"/>
</dbReference>
<keyword evidence="3 4" id="KW-0378">Hydrolase</keyword>
<dbReference type="PRINTS" id="PR00843">
    <property type="entry name" value="GLHYDRLASE30"/>
</dbReference>
<evidence type="ECO:0000256" key="5">
    <source>
        <dbReference type="SAM" id="Phobius"/>
    </source>
</evidence>
<dbReference type="InterPro" id="IPR017853">
    <property type="entry name" value="GH"/>
</dbReference>
<keyword evidence="5" id="KW-0472">Membrane</keyword>
<keyword evidence="5" id="KW-1133">Transmembrane helix</keyword>
<keyword evidence="4" id="KW-0326">Glycosidase</keyword>
<dbReference type="InterPro" id="IPR033452">
    <property type="entry name" value="GH30_C"/>
</dbReference>
<dbReference type="PANTHER" id="PTHR11069">
    <property type="entry name" value="GLUCOSYLCERAMIDASE"/>
    <property type="match status" value="1"/>
</dbReference>
<evidence type="ECO:0000313" key="9">
    <source>
        <dbReference type="Proteomes" id="UP000480246"/>
    </source>
</evidence>
<feature type="domain" description="Glycosyl hydrolase family 30 beta sandwich" evidence="7">
    <location>
        <begin position="417"/>
        <end position="477"/>
    </location>
</feature>
<dbReference type="GO" id="GO:0004348">
    <property type="term" value="F:glucosylceramidase activity"/>
    <property type="evidence" value="ECO:0007669"/>
    <property type="project" value="InterPro"/>
</dbReference>
<dbReference type="EMBL" id="WEID01000113">
    <property type="protein sequence ID" value="KAB8126224.1"/>
    <property type="molecule type" value="Genomic_DNA"/>
</dbReference>
<dbReference type="Gene3D" id="2.60.40.1180">
    <property type="entry name" value="Golgi alpha-mannosidase II"/>
    <property type="match status" value="1"/>
</dbReference>
<gene>
    <name evidence="8" type="ORF">F9U64_20400</name>
</gene>
<dbReference type="InterPro" id="IPR013780">
    <property type="entry name" value="Glyco_hydro_b"/>
</dbReference>
<name>A0A7C8GQT2_9BACI</name>
<sequence length="481" mass="53997">MVKFLLPLGIIGMMIMFFLMIKPINEQTDVELWLTTADQKNLLTEQDPLIFNEEPAANQPVIQVDPNVEFQTIEGFGSAITGSSAYLINNKMSIQQREKLLNDLFSEDGINMNFVRHTIGASDFSVDQEGNPFSYTYNDIETEADYNLEHFTIEKDADIIQLLQDIVSLNQEMKIMGTPWTAPAWMKYEKEMNGWYLDYENSNVYETYANYFVKYIKAYQEKGITIDAITVQNEPEFTSSAYPSMSMSAQEQSKFINEYLGPAFAANNIPTKIIGYDHNWANGLDYATTLFQDKRTNSFTAGTAFHCYEGDPSSMSKVHDAFPHKGIYLTECSGGKWNTDFGSNLSWYMSNLIIGGPRNWARTVMLWNTALDESGGPTNGGCADCRGVVTIDKQSGSVNKNVEYYAIGHASKFVKPGAVRISSTNYKGDIESVAFQNPDDSIVLILSNPGQDSKSFQVSYSGEYFSYSIEPNSAVTFKWSS</sequence>
<organism evidence="8 9">
    <name type="scientific">Gracilibacillus oryzae</name>
    <dbReference type="NCBI Taxonomy" id="1672701"/>
    <lineage>
        <taxon>Bacteria</taxon>
        <taxon>Bacillati</taxon>
        <taxon>Bacillota</taxon>
        <taxon>Bacilli</taxon>
        <taxon>Bacillales</taxon>
        <taxon>Bacillaceae</taxon>
        <taxon>Gracilibacillus</taxon>
    </lineage>
</organism>
<evidence type="ECO:0000256" key="4">
    <source>
        <dbReference type="RuleBase" id="RU361188"/>
    </source>
</evidence>
<evidence type="ECO:0000256" key="3">
    <source>
        <dbReference type="ARBA" id="ARBA00022801"/>
    </source>
</evidence>
<evidence type="ECO:0000259" key="7">
    <source>
        <dbReference type="Pfam" id="PF17189"/>
    </source>
</evidence>
<feature type="transmembrane region" description="Helical" evidence="5">
    <location>
        <begin position="5"/>
        <end position="21"/>
    </location>
</feature>
<reference evidence="8 9" key="1">
    <citation type="submission" date="2019-10" db="EMBL/GenBank/DDBJ databases">
        <title>Gracilibacillus sp. nov. isolated from rice seeds.</title>
        <authorList>
            <person name="He S."/>
        </authorList>
    </citation>
    <scope>NUCLEOTIDE SEQUENCE [LARGE SCALE GENOMIC DNA]</scope>
    <source>
        <strain evidence="8 9">TD8</strain>
    </source>
</reference>
<keyword evidence="2" id="KW-0732">Signal</keyword>
<dbReference type="InterPro" id="IPR001139">
    <property type="entry name" value="Glyco_hydro_30"/>
</dbReference>
<evidence type="ECO:0000259" key="6">
    <source>
        <dbReference type="Pfam" id="PF02055"/>
    </source>
</evidence>
<dbReference type="GO" id="GO:0016020">
    <property type="term" value="C:membrane"/>
    <property type="evidence" value="ECO:0007669"/>
    <property type="project" value="GOC"/>
</dbReference>
<comment type="caution">
    <text evidence="8">The sequence shown here is derived from an EMBL/GenBank/DDBJ whole genome shotgun (WGS) entry which is preliminary data.</text>
</comment>
<dbReference type="PANTHER" id="PTHR11069:SF23">
    <property type="entry name" value="LYSOSOMAL ACID GLUCOSYLCERAMIDASE"/>
    <property type="match status" value="1"/>
</dbReference>
<evidence type="ECO:0000256" key="2">
    <source>
        <dbReference type="ARBA" id="ARBA00022729"/>
    </source>
</evidence>
<dbReference type="SUPFAM" id="SSF51011">
    <property type="entry name" value="Glycosyl hydrolase domain"/>
    <property type="match status" value="1"/>
</dbReference>
<protein>
    <submittedName>
        <fullName evidence="8">Beta-1,6-glucanase</fullName>
    </submittedName>
</protein>
<dbReference type="Pfam" id="PF17189">
    <property type="entry name" value="Glyco_hydro_30C"/>
    <property type="match status" value="1"/>
</dbReference>
<evidence type="ECO:0000313" key="8">
    <source>
        <dbReference type="EMBL" id="KAB8126224.1"/>
    </source>
</evidence>
<feature type="domain" description="Glycosyl hydrolase family 30 TIM-barrel" evidence="6">
    <location>
        <begin position="73"/>
        <end position="414"/>
    </location>
</feature>